<dbReference type="SUPFAM" id="SSF50494">
    <property type="entry name" value="Trypsin-like serine proteases"/>
    <property type="match status" value="1"/>
</dbReference>
<dbReference type="InterPro" id="IPR001254">
    <property type="entry name" value="Trypsin_dom"/>
</dbReference>
<dbReference type="GO" id="GO:0030141">
    <property type="term" value="C:secretory granule"/>
    <property type="evidence" value="ECO:0007669"/>
    <property type="project" value="TreeGrafter"/>
</dbReference>
<dbReference type="PANTHER" id="PTHR24271:SF48">
    <property type="entry name" value="KALLIKREIN-14"/>
    <property type="match status" value="1"/>
</dbReference>
<evidence type="ECO:0000256" key="2">
    <source>
        <dbReference type="ARBA" id="ARBA00022670"/>
    </source>
</evidence>
<dbReference type="GO" id="GO:0005576">
    <property type="term" value="C:extracellular region"/>
    <property type="evidence" value="ECO:0007669"/>
    <property type="project" value="UniProtKB-ARBA"/>
</dbReference>
<evidence type="ECO:0000256" key="4">
    <source>
        <dbReference type="ARBA" id="ARBA00022825"/>
    </source>
</evidence>
<sequence length="240" mass="26391">GTLDFYCPILGSWLNHGLSAQTGERIIGGAECWPHSQPWQVLIYDKRLSRCGGALVDEHWILTAGHCLGRSLSIHLGEHDLRKQDNGEQYGKAVKVIRHPDYEPVLLKNDIMLLRMEPPAILGDTIKIIPMAKECAPTGTKCVISGWGTTSFPKCKSYLFIYLFIYLSRPIPKGLRVCAGIMEGGSDSCQGDSGSPLVCNGILHGVVSRGAEKCGAKKSPAIYTEICKYRKWIDETMAAK</sequence>
<organism evidence="8 9">
    <name type="scientific">Salvator merianae</name>
    <name type="common">Argentine black and white tegu</name>
    <name type="synonym">Tupinambis merianae</name>
    <dbReference type="NCBI Taxonomy" id="96440"/>
    <lineage>
        <taxon>Eukaryota</taxon>
        <taxon>Metazoa</taxon>
        <taxon>Chordata</taxon>
        <taxon>Craniata</taxon>
        <taxon>Vertebrata</taxon>
        <taxon>Euteleostomi</taxon>
        <taxon>Lepidosauria</taxon>
        <taxon>Squamata</taxon>
        <taxon>Bifurcata</taxon>
        <taxon>Unidentata</taxon>
        <taxon>Episquamata</taxon>
        <taxon>Laterata</taxon>
        <taxon>Teiioidea</taxon>
        <taxon>Teiidae</taxon>
        <taxon>Salvator</taxon>
    </lineage>
</organism>
<keyword evidence="9" id="KW-1185">Reference proteome</keyword>
<dbReference type="GO" id="GO:0006508">
    <property type="term" value="P:proteolysis"/>
    <property type="evidence" value="ECO:0007669"/>
    <property type="project" value="UniProtKB-KW"/>
</dbReference>
<dbReference type="OMA" id="YTEICKF"/>
<evidence type="ECO:0000256" key="1">
    <source>
        <dbReference type="ARBA" id="ARBA00009228"/>
    </source>
</evidence>
<dbReference type="Proteomes" id="UP000694421">
    <property type="component" value="Unplaced"/>
</dbReference>
<dbReference type="FunFam" id="2.40.10.10:FF:000166">
    <property type="entry name" value="Trypsin"/>
    <property type="match status" value="1"/>
</dbReference>
<dbReference type="InterPro" id="IPR009003">
    <property type="entry name" value="Peptidase_S1_PA"/>
</dbReference>
<dbReference type="InterPro" id="IPR018114">
    <property type="entry name" value="TRYPSIN_HIS"/>
</dbReference>
<dbReference type="PROSITE" id="PS00134">
    <property type="entry name" value="TRYPSIN_HIS"/>
    <property type="match status" value="1"/>
</dbReference>
<evidence type="ECO:0000313" key="9">
    <source>
        <dbReference type="Proteomes" id="UP000694421"/>
    </source>
</evidence>
<dbReference type="CDD" id="cd00190">
    <property type="entry name" value="Tryp_SPc"/>
    <property type="match status" value="1"/>
</dbReference>
<dbReference type="PROSITE" id="PS00135">
    <property type="entry name" value="TRYPSIN_SER"/>
    <property type="match status" value="1"/>
</dbReference>
<dbReference type="Ensembl" id="ENSSMRT00000005186.1">
    <property type="protein sequence ID" value="ENSSMRP00000004389.1"/>
    <property type="gene ID" value="ENSSMRG00000003601.1"/>
</dbReference>
<keyword evidence="2 6" id="KW-0645">Protease</keyword>
<dbReference type="PRINTS" id="PR00722">
    <property type="entry name" value="CHYMOTRYPSIN"/>
</dbReference>
<proteinExistence type="inferred from homology"/>
<protein>
    <recommendedName>
        <fullName evidence="7">Peptidase S1 domain-containing protein</fullName>
    </recommendedName>
</protein>
<evidence type="ECO:0000256" key="5">
    <source>
        <dbReference type="ARBA" id="ARBA00023157"/>
    </source>
</evidence>
<dbReference type="InterPro" id="IPR043504">
    <property type="entry name" value="Peptidase_S1_PA_chymotrypsin"/>
</dbReference>
<reference evidence="8" key="2">
    <citation type="submission" date="2025-09" db="UniProtKB">
        <authorList>
            <consortium name="Ensembl"/>
        </authorList>
    </citation>
    <scope>IDENTIFICATION</scope>
</reference>
<keyword evidence="4 6" id="KW-0720">Serine protease</keyword>
<dbReference type="GO" id="GO:0035821">
    <property type="term" value="P:modulation of process of another organism"/>
    <property type="evidence" value="ECO:0007669"/>
    <property type="project" value="UniProtKB-ARBA"/>
</dbReference>
<evidence type="ECO:0000313" key="8">
    <source>
        <dbReference type="Ensembl" id="ENSSMRP00000004389.1"/>
    </source>
</evidence>
<keyword evidence="5" id="KW-1015">Disulfide bond</keyword>
<evidence type="ECO:0000259" key="7">
    <source>
        <dbReference type="PROSITE" id="PS50240"/>
    </source>
</evidence>
<dbReference type="PANTHER" id="PTHR24271">
    <property type="entry name" value="KALLIKREIN-RELATED"/>
    <property type="match status" value="1"/>
</dbReference>
<keyword evidence="3 6" id="KW-0378">Hydrolase</keyword>
<reference evidence="8" key="1">
    <citation type="submission" date="2025-08" db="UniProtKB">
        <authorList>
            <consortium name="Ensembl"/>
        </authorList>
    </citation>
    <scope>IDENTIFICATION</scope>
</reference>
<dbReference type="PROSITE" id="PS50240">
    <property type="entry name" value="TRYPSIN_DOM"/>
    <property type="match status" value="1"/>
</dbReference>
<dbReference type="AlphaFoldDB" id="A0A8D0B991"/>
<accession>A0A8D0B991</accession>
<dbReference type="GeneTree" id="ENSGT01020000230389"/>
<name>A0A8D0B991_SALMN</name>
<evidence type="ECO:0000256" key="3">
    <source>
        <dbReference type="ARBA" id="ARBA00022801"/>
    </source>
</evidence>
<dbReference type="Pfam" id="PF00089">
    <property type="entry name" value="Trypsin"/>
    <property type="match status" value="1"/>
</dbReference>
<dbReference type="SMART" id="SM00020">
    <property type="entry name" value="Tryp_SPc"/>
    <property type="match status" value="1"/>
</dbReference>
<dbReference type="InterPro" id="IPR033116">
    <property type="entry name" value="TRYPSIN_SER"/>
</dbReference>
<dbReference type="InterPro" id="IPR001314">
    <property type="entry name" value="Peptidase_S1A"/>
</dbReference>
<evidence type="ECO:0000256" key="6">
    <source>
        <dbReference type="RuleBase" id="RU363034"/>
    </source>
</evidence>
<comment type="similarity">
    <text evidence="1">Belongs to the peptidase S1 family. Snake venom subfamily.</text>
</comment>
<dbReference type="GO" id="GO:0004252">
    <property type="term" value="F:serine-type endopeptidase activity"/>
    <property type="evidence" value="ECO:0007669"/>
    <property type="project" value="InterPro"/>
</dbReference>
<dbReference type="Gene3D" id="2.40.10.10">
    <property type="entry name" value="Trypsin-like serine proteases"/>
    <property type="match status" value="3"/>
</dbReference>
<feature type="domain" description="Peptidase S1" evidence="7">
    <location>
        <begin position="26"/>
        <end position="238"/>
    </location>
</feature>